<name>A0A1V2ZX32_9GAMM</name>
<dbReference type="Gene3D" id="3.40.250.10">
    <property type="entry name" value="Rhodanese-like domain"/>
    <property type="match status" value="1"/>
</dbReference>
<dbReference type="SUPFAM" id="SSF52821">
    <property type="entry name" value="Rhodanese/Cell cycle control phosphatase"/>
    <property type="match status" value="1"/>
</dbReference>
<dbReference type="STRING" id="252474.B1A74_09915"/>
<dbReference type="RefSeq" id="WP_018946906.1">
    <property type="nucleotide sequence ID" value="NZ_MUZR01000041.1"/>
</dbReference>
<evidence type="ECO:0000256" key="1">
    <source>
        <dbReference type="SAM" id="SignalP"/>
    </source>
</evidence>
<dbReference type="EMBL" id="MUZR01000041">
    <property type="protein sequence ID" value="OOC09629.1"/>
    <property type="molecule type" value="Genomic_DNA"/>
</dbReference>
<keyword evidence="4" id="KW-1185">Reference proteome</keyword>
<dbReference type="CDD" id="cd00158">
    <property type="entry name" value="RHOD"/>
    <property type="match status" value="1"/>
</dbReference>
<dbReference type="Proteomes" id="UP000189177">
    <property type="component" value="Unassembled WGS sequence"/>
</dbReference>
<evidence type="ECO:0000313" key="3">
    <source>
        <dbReference type="EMBL" id="OOC09629.1"/>
    </source>
</evidence>
<sequence length="146" mass="16841">MNPPILLLWCLLALTVATADADDDYRAPESIADTTRIDADDAWRLFREGLPFVDVRLAADYRAGRIPGAINLTIMRDADDPRNRFTREALLEVAGGRDRPVVLYCNEFDCWRTEAAIRRALEWGFDDLHYFPGGYPEWSRRNYPFE</sequence>
<dbReference type="InterPro" id="IPR001763">
    <property type="entry name" value="Rhodanese-like_dom"/>
</dbReference>
<dbReference type="InterPro" id="IPR036873">
    <property type="entry name" value="Rhodanese-like_dom_sf"/>
</dbReference>
<evidence type="ECO:0000313" key="4">
    <source>
        <dbReference type="Proteomes" id="UP000189177"/>
    </source>
</evidence>
<proteinExistence type="predicted"/>
<feature type="domain" description="Rhodanese" evidence="2">
    <location>
        <begin position="46"/>
        <end position="146"/>
    </location>
</feature>
<accession>A0A1V2ZX32</accession>
<evidence type="ECO:0000259" key="2">
    <source>
        <dbReference type="PROSITE" id="PS50206"/>
    </source>
</evidence>
<dbReference type="OrthoDB" id="176845at2"/>
<dbReference type="AlphaFoldDB" id="A0A1V2ZX32"/>
<organism evidence="3 4">
    <name type="scientific">Thioalkalivibrio halophilus</name>
    <dbReference type="NCBI Taxonomy" id="252474"/>
    <lineage>
        <taxon>Bacteria</taxon>
        <taxon>Pseudomonadati</taxon>
        <taxon>Pseudomonadota</taxon>
        <taxon>Gammaproteobacteria</taxon>
        <taxon>Chromatiales</taxon>
        <taxon>Ectothiorhodospiraceae</taxon>
        <taxon>Thioalkalivibrio</taxon>
    </lineage>
</organism>
<dbReference type="Pfam" id="PF00581">
    <property type="entry name" value="Rhodanese"/>
    <property type="match status" value="1"/>
</dbReference>
<dbReference type="PROSITE" id="PS50206">
    <property type="entry name" value="RHODANESE_3"/>
    <property type="match status" value="1"/>
</dbReference>
<comment type="caution">
    <text evidence="3">The sequence shown here is derived from an EMBL/GenBank/DDBJ whole genome shotgun (WGS) entry which is preliminary data.</text>
</comment>
<reference evidence="3 4" key="1">
    <citation type="submission" date="2017-02" db="EMBL/GenBank/DDBJ databases">
        <title>Genomic diversity within the haloalkaliphilic genus Thioalkalivibrio.</title>
        <authorList>
            <person name="Ahn A.-C."/>
            <person name="Meier-Kolthoff J."/>
            <person name="Overmars L."/>
            <person name="Richter M."/>
            <person name="Woyke T."/>
            <person name="Sorokin D.Y."/>
            <person name="Muyzer G."/>
        </authorList>
    </citation>
    <scope>NUCLEOTIDE SEQUENCE [LARGE SCALE GENOMIC DNA]</scope>
    <source>
        <strain evidence="3 4">HL17</strain>
    </source>
</reference>
<keyword evidence="1" id="KW-0732">Signal</keyword>
<gene>
    <name evidence="3" type="ORF">B1A74_09915</name>
</gene>
<protein>
    <submittedName>
        <fullName evidence="3">Rhodanese-like domain-containing protein</fullName>
    </submittedName>
</protein>
<feature type="chain" id="PRO_5010698452" evidence="1">
    <location>
        <begin position="22"/>
        <end position="146"/>
    </location>
</feature>
<feature type="signal peptide" evidence="1">
    <location>
        <begin position="1"/>
        <end position="21"/>
    </location>
</feature>
<dbReference type="SMART" id="SM00450">
    <property type="entry name" value="RHOD"/>
    <property type="match status" value="1"/>
</dbReference>